<accession>A0A150G6F6</accession>
<proteinExistence type="predicted"/>
<reference evidence="3" key="1">
    <citation type="journal article" date="2016" name="Nat. Commun.">
        <title>The Gonium pectorale genome demonstrates co-option of cell cycle regulation during the evolution of multicellularity.</title>
        <authorList>
            <person name="Hanschen E.R."/>
            <person name="Marriage T.N."/>
            <person name="Ferris P.J."/>
            <person name="Hamaji T."/>
            <person name="Toyoda A."/>
            <person name="Fujiyama A."/>
            <person name="Neme R."/>
            <person name="Noguchi H."/>
            <person name="Minakuchi Y."/>
            <person name="Suzuki M."/>
            <person name="Kawai-Toyooka H."/>
            <person name="Smith D.R."/>
            <person name="Sparks H."/>
            <person name="Anderson J."/>
            <person name="Bakaric R."/>
            <person name="Luria V."/>
            <person name="Karger A."/>
            <person name="Kirschner M.W."/>
            <person name="Durand P.M."/>
            <person name="Michod R.E."/>
            <person name="Nozaki H."/>
            <person name="Olson B.J."/>
        </authorList>
    </citation>
    <scope>NUCLEOTIDE SEQUENCE [LARGE SCALE GENOMIC DNA]</scope>
    <source>
        <strain evidence="3">NIES-2863</strain>
    </source>
</reference>
<dbReference type="EMBL" id="LSYV01000056">
    <property type="protein sequence ID" value="KXZ45418.1"/>
    <property type="molecule type" value="Genomic_DNA"/>
</dbReference>
<evidence type="ECO:0000313" key="3">
    <source>
        <dbReference type="Proteomes" id="UP000075714"/>
    </source>
</evidence>
<evidence type="ECO:0000313" key="2">
    <source>
        <dbReference type="EMBL" id="KXZ45418.1"/>
    </source>
</evidence>
<dbReference type="Proteomes" id="UP000075714">
    <property type="component" value="Unassembled WGS sequence"/>
</dbReference>
<comment type="caution">
    <text evidence="2">The sequence shown here is derived from an EMBL/GenBank/DDBJ whole genome shotgun (WGS) entry which is preliminary data.</text>
</comment>
<evidence type="ECO:0000256" key="1">
    <source>
        <dbReference type="SAM" id="MobiDB-lite"/>
    </source>
</evidence>
<name>A0A150G6F6_GONPE</name>
<sequence length="446" mass="43669">MSQGRYADEPAAGCGIDVADGDAVDGDAVAAASAEGGDGGGGLEDGDCGLAVYDGSLAPTRAATDIGGLDGGFGGGSGEGRGATESGGEADGEGVAQRTISYDSLPPTSPFPSLLKLREHPLLPPLAPPPPTPPAEEPPEQPDRLTSEPAAPATAPEPPALPAALQDEAEAEEAGGYAVPVAETIPWAATDTAGELVATVATEAVEAVGAVGAMEAVETVEPERGVALPPEEARAAADVEAEAVAALEGMSSALEGMSSALEGVSSAPSTHVVPPLPEEAQVTNGASYWGGEERGAAARCDGPAPWAAREDEAAAEAAAAAAAAWELPLGQQPDAPPPAVAGDEGVEAASRAAAGAKAAKGPWEDGHGAADIASGHGAPAPTLTAVPAAMAAAAARTFAPAPPLPAPLVAPVVSSLSDLPDIVTLLTADPGPLFRSGPTRVRKMDY</sequence>
<dbReference type="AlphaFoldDB" id="A0A150G6F6"/>
<feature type="region of interest" description="Disordered" evidence="1">
    <location>
        <begin position="66"/>
        <end position="95"/>
    </location>
</feature>
<keyword evidence="3" id="KW-1185">Reference proteome</keyword>
<feature type="region of interest" description="Disordered" evidence="1">
    <location>
        <begin position="120"/>
        <end position="160"/>
    </location>
</feature>
<organism evidence="2 3">
    <name type="scientific">Gonium pectorale</name>
    <name type="common">Green alga</name>
    <dbReference type="NCBI Taxonomy" id="33097"/>
    <lineage>
        <taxon>Eukaryota</taxon>
        <taxon>Viridiplantae</taxon>
        <taxon>Chlorophyta</taxon>
        <taxon>core chlorophytes</taxon>
        <taxon>Chlorophyceae</taxon>
        <taxon>CS clade</taxon>
        <taxon>Chlamydomonadales</taxon>
        <taxon>Volvocaceae</taxon>
        <taxon>Gonium</taxon>
    </lineage>
</organism>
<feature type="compositionally biased region" description="Pro residues" evidence="1">
    <location>
        <begin position="122"/>
        <end position="136"/>
    </location>
</feature>
<gene>
    <name evidence="2" type="ORF">GPECTOR_55g324</name>
</gene>
<feature type="compositionally biased region" description="Gly residues" evidence="1">
    <location>
        <begin position="68"/>
        <end position="81"/>
    </location>
</feature>
<protein>
    <submittedName>
        <fullName evidence="2">Uncharacterized protein</fullName>
    </submittedName>
</protein>